<dbReference type="InterPro" id="IPR036291">
    <property type="entry name" value="NAD(P)-bd_dom_sf"/>
</dbReference>
<dbReference type="SUPFAM" id="SSF55347">
    <property type="entry name" value="Glyceraldehyde-3-phosphate dehydrogenase-like, C-terminal domain"/>
    <property type="match status" value="1"/>
</dbReference>
<dbReference type="PANTHER" id="PTHR43249:SF1">
    <property type="entry name" value="D-GLUCOSIDE 3-DEHYDROGENASE"/>
    <property type="match status" value="1"/>
</dbReference>
<organism evidence="3 4">
    <name type="scientific">Sphaerochaeta halotolerans</name>
    <dbReference type="NCBI Taxonomy" id="2293840"/>
    <lineage>
        <taxon>Bacteria</taxon>
        <taxon>Pseudomonadati</taxon>
        <taxon>Spirochaetota</taxon>
        <taxon>Spirochaetia</taxon>
        <taxon>Spirochaetales</taxon>
        <taxon>Sphaerochaetaceae</taxon>
        <taxon>Sphaerochaeta</taxon>
    </lineage>
</organism>
<dbReference type="SUPFAM" id="SSF51735">
    <property type="entry name" value="NAD(P)-binding Rossmann-fold domains"/>
    <property type="match status" value="1"/>
</dbReference>
<evidence type="ECO:0000313" key="4">
    <source>
        <dbReference type="Proteomes" id="UP000264002"/>
    </source>
</evidence>
<accession>A0A372MFE9</accession>
<dbReference type="InterPro" id="IPR000683">
    <property type="entry name" value="Gfo/Idh/MocA-like_OxRdtase_N"/>
</dbReference>
<dbReference type="PANTHER" id="PTHR43249">
    <property type="entry name" value="UDP-N-ACETYL-2-AMINO-2-DEOXY-D-GLUCURONATE OXIDASE"/>
    <property type="match status" value="1"/>
</dbReference>
<evidence type="ECO:0000259" key="2">
    <source>
        <dbReference type="Pfam" id="PF22725"/>
    </source>
</evidence>
<dbReference type="InterPro" id="IPR055170">
    <property type="entry name" value="GFO_IDH_MocA-like_dom"/>
</dbReference>
<reference evidence="3 4" key="2">
    <citation type="submission" date="2018-09" db="EMBL/GenBank/DDBJ databases">
        <title>Genome of Sphaerochaeta halotolerans strain 4-11.</title>
        <authorList>
            <person name="Nazina T.N."/>
            <person name="Sokolova D.S."/>
        </authorList>
    </citation>
    <scope>NUCLEOTIDE SEQUENCE [LARGE SCALE GENOMIC DNA]</scope>
    <source>
        <strain evidence="3 4">4-11</strain>
    </source>
</reference>
<dbReference type="InterPro" id="IPR052515">
    <property type="entry name" value="Gfo/Idh/MocA_Oxidoreductase"/>
</dbReference>
<dbReference type="Gene3D" id="3.40.50.720">
    <property type="entry name" value="NAD(P)-binding Rossmann-like Domain"/>
    <property type="match status" value="1"/>
</dbReference>
<evidence type="ECO:0000313" key="3">
    <source>
        <dbReference type="EMBL" id="RFU94509.1"/>
    </source>
</evidence>
<comment type="caution">
    <text evidence="3">The sequence shown here is derived from an EMBL/GenBank/DDBJ whole genome shotgun (WGS) entry which is preliminary data.</text>
</comment>
<protein>
    <submittedName>
        <fullName evidence="3">Gfo/Idh/MocA family oxidoreductase</fullName>
    </submittedName>
</protein>
<dbReference type="Gene3D" id="3.30.360.10">
    <property type="entry name" value="Dihydrodipicolinate Reductase, domain 2"/>
    <property type="match status" value="1"/>
</dbReference>
<evidence type="ECO:0000259" key="1">
    <source>
        <dbReference type="Pfam" id="PF01408"/>
    </source>
</evidence>
<dbReference type="Pfam" id="PF22725">
    <property type="entry name" value="GFO_IDH_MocA_C3"/>
    <property type="match status" value="1"/>
</dbReference>
<gene>
    <name evidence="3" type="ORF">DYP60_09215</name>
</gene>
<dbReference type="GO" id="GO:0000166">
    <property type="term" value="F:nucleotide binding"/>
    <property type="evidence" value="ECO:0007669"/>
    <property type="project" value="InterPro"/>
</dbReference>
<dbReference type="EMBL" id="QUWK01000009">
    <property type="protein sequence ID" value="RFU94509.1"/>
    <property type="molecule type" value="Genomic_DNA"/>
</dbReference>
<reference evidence="4" key="1">
    <citation type="submission" date="2018-08" db="EMBL/GenBank/DDBJ databases">
        <authorList>
            <person name="Grouzdev D.S."/>
            <person name="Krutkina M.S."/>
        </authorList>
    </citation>
    <scope>NUCLEOTIDE SEQUENCE [LARGE SCALE GENOMIC DNA]</scope>
    <source>
        <strain evidence="4">4-11</strain>
    </source>
</reference>
<feature type="non-terminal residue" evidence="3">
    <location>
        <position position="312"/>
    </location>
</feature>
<dbReference type="AlphaFoldDB" id="A0A372MFE9"/>
<dbReference type="Proteomes" id="UP000264002">
    <property type="component" value="Unassembled WGS sequence"/>
</dbReference>
<feature type="domain" description="GFO/IDH/MocA-like oxidoreductase" evidence="2">
    <location>
        <begin position="133"/>
        <end position="253"/>
    </location>
</feature>
<sequence length="312" mass="34625">MRKTMVRYALVGYGKVAHVHAKAIREAKESSLVAVWGRNKEKAEAFAAEWNITPFTDMQQMVKQEKVDAVIITTPHPLHKKHAITALQAGAHVLVEKPMALTVSECDAMIEVAKQEKKQLGVISQRRWFPASQRIRKAIDDGKLGTPMIGQVTMLGWRDEDYYNSDPWRGKWDSEGGGVLINQAPHQLDLLCWYLGPVKEVYAQWENVNHPYIEVEDTAVGTVRFESGAIASILVSNSQKPGIHAKVHVHGSSAASVGVQTDGGAMFIAGRSGIAEPPITDLWTIEGEQENIEVWKTEDTNLFNSIDPVAYF</sequence>
<dbReference type="Pfam" id="PF01408">
    <property type="entry name" value="GFO_IDH_MocA"/>
    <property type="match status" value="1"/>
</dbReference>
<name>A0A372MFE9_9SPIR</name>
<keyword evidence="4" id="KW-1185">Reference proteome</keyword>
<proteinExistence type="predicted"/>
<feature type="domain" description="Gfo/Idh/MocA-like oxidoreductase N-terminal" evidence="1">
    <location>
        <begin position="6"/>
        <end position="122"/>
    </location>
</feature>